<keyword evidence="2" id="KW-0175">Coiled coil</keyword>
<dbReference type="GO" id="GO:0042575">
    <property type="term" value="C:DNA polymerase complex"/>
    <property type="evidence" value="ECO:0007669"/>
    <property type="project" value="UniProtKB-ARBA"/>
</dbReference>
<dbReference type="InterPro" id="IPR040676">
    <property type="entry name" value="DUF5641"/>
</dbReference>
<dbReference type="Gene3D" id="2.40.70.10">
    <property type="entry name" value="Acid Proteases"/>
    <property type="match status" value="1"/>
</dbReference>
<name>A0ABD0T2P1_LOXSC</name>
<evidence type="ECO:0000259" key="4">
    <source>
        <dbReference type="PROSITE" id="PS50994"/>
    </source>
</evidence>
<dbReference type="InterPro" id="IPR001584">
    <property type="entry name" value="Integrase_cat-core"/>
</dbReference>
<protein>
    <recommendedName>
        <fullName evidence="7">Endonuclease</fullName>
    </recommendedName>
</protein>
<dbReference type="InterPro" id="IPR005312">
    <property type="entry name" value="DUF1759"/>
</dbReference>
<evidence type="ECO:0000313" key="5">
    <source>
        <dbReference type="EMBL" id="KAL0832264.1"/>
    </source>
</evidence>
<accession>A0ABD0T2P1</accession>
<proteinExistence type="predicted"/>
<dbReference type="EMBL" id="JBEDNZ010000011">
    <property type="protein sequence ID" value="KAL0832264.1"/>
    <property type="molecule type" value="Genomic_DNA"/>
</dbReference>
<dbReference type="InterPro" id="IPR041588">
    <property type="entry name" value="Integrase_H2C2"/>
</dbReference>
<dbReference type="InterPro" id="IPR012337">
    <property type="entry name" value="RNaseH-like_sf"/>
</dbReference>
<evidence type="ECO:0000256" key="2">
    <source>
        <dbReference type="SAM" id="Coils"/>
    </source>
</evidence>
<dbReference type="Pfam" id="PF17921">
    <property type="entry name" value="Integrase_H2C2"/>
    <property type="match status" value="1"/>
</dbReference>
<feature type="domain" description="CCHC-type" evidence="3">
    <location>
        <begin position="365"/>
        <end position="379"/>
    </location>
</feature>
<dbReference type="InterPro" id="IPR043502">
    <property type="entry name" value="DNA/RNA_pol_sf"/>
</dbReference>
<evidence type="ECO:0000256" key="1">
    <source>
        <dbReference type="PROSITE-ProRule" id="PRU00047"/>
    </source>
</evidence>
<dbReference type="InterPro" id="IPR021109">
    <property type="entry name" value="Peptidase_aspartic_dom_sf"/>
</dbReference>
<dbReference type="PANTHER" id="PTHR47331:SF1">
    <property type="entry name" value="GAG-LIKE PROTEIN"/>
    <property type="match status" value="1"/>
</dbReference>
<evidence type="ECO:0000259" key="3">
    <source>
        <dbReference type="PROSITE" id="PS50158"/>
    </source>
</evidence>
<dbReference type="PANTHER" id="PTHR47331">
    <property type="entry name" value="PHD-TYPE DOMAIN-CONTAINING PROTEIN"/>
    <property type="match status" value="1"/>
</dbReference>
<dbReference type="SUPFAM" id="SSF53098">
    <property type="entry name" value="Ribonuclease H-like"/>
    <property type="match status" value="1"/>
</dbReference>
<reference evidence="5 6" key="1">
    <citation type="submission" date="2024-06" db="EMBL/GenBank/DDBJ databases">
        <title>A chromosome-level genome assembly of beet webworm, Loxostege sticticalis.</title>
        <authorList>
            <person name="Zhang Y."/>
        </authorList>
    </citation>
    <scope>NUCLEOTIDE SEQUENCE [LARGE SCALE GENOMIC DNA]</scope>
    <source>
        <strain evidence="5">AQ028</strain>
        <tissue evidence="5">Male pupae</tissue>
    </source>
</reference>
<comment type="caution">
    <text evidence="5">The sequence shown here is derived from an EMBL/GenBank/DDBJ whole genome shotgun (WGS) entry which is preliminary data.</text>
</comment>
<dbReference type="InterPro" id="IPR036397">
    <property type="entry name" value="RNaseH_sf"/>
</dbReference>
<organism evidence="5 6">
    <name type="scientific">Loxostege sticticalis</name>
    <name type="common">Beet webworm moth</name>
    <dbReference type="NCBI Taxonomy" id="481309"/>
    <lineage>
        <taxon>Eukaryota</taxon>
        <taxon>Metazoa</taxon>
        <taxon>Ecdysozoa</taxon>
        <taxon>Arthropoda</taxon>
        <taxon>Hexapoda</taxon>
        <taxon>Insecta</taxon>
        <taxon>Pterygota</taxon>
        <taxon>Neoptera</taxon>
        <taxon>Endopterygota</taxon>
        <taxon>Lepidoptera</taxon>
        <taxon>Glossata</taxon>
        <taxon>Ditrysia</taxon>
        <taxon>Pyraloidea</taxon>
        <taxon>Crambidae</taxon>
        <taxon>Pyraustinae</taxon>
        <taxon>Loxostege</taxon>
    </lineage>
</organism>
<keyword evidence="1" id="KW-0862">Zinc</keyword>
<evidence type="ECO:0008006" key="7">
    <source>
        <dbReference type="Google" id="ProtNLM"/>
    </source>
</evidence>
<gene>
    <name evidence="5" type="ORF">ABMA28_001711</name>
</gene>
<dbReference type="Gene3D" id="3.30.420.10">
    <property type="entry name" value="Ribonuclease H-like superfamily/Ribonuclease H"/>
    <property type="match status" value="1"/>
</dbReference>
<dbReference type="Pfam" id="PF18701">
    <property type="entry name" value="DUF5641"/>
    <property type="match status" value="1"/>
</dbReference>
<feature type="coiled-coil region" evidence="2">
    <location>
        <begin position="686"/>
        <end position="713"/>
    </location>
</feature>
<dbReference type="SUPFAM" id="SSF56672">
    <property type="entry name" value="DNA/RNA polymerases"/>
    <property type="match status" value="1"/>
</dbReference>
<keyword evidence="1" id="KW-0863">Zinc-finger</keyword>
<dbReference type="Pfam" id="PF05380">
    <property type="entry name" value="Peptidase_A17"/>
    <property type="match status" value="1"/>
</dbReference>
<dbReference type="InterPro" id="IPR001878">
    <property type="entry name" value="Znf_CCHC"/>
</dbReference>
<keyword evidence="1" id="KW-0479">Metal-binding</keyword>
<sequence length="1731" mass="198244">MSLTTEEILNLLEEKASLLQKTQTNLKKCPKQRLTYGYIEVRLKSIDEDWQVFKSYHQALVKSLPKGSRTELPYFANDDYNVIEDLYLCMSADLRDMLIQLKVTRPETSTPNQSLEQITFSSIKLPNIQLPTFTGQYEEWPAYNDLFTSLVHNNATLTNVQKLHYLKSSVGGEAEALLRHIKVTDTNYEQAWNILKQRYGSKRLIINSVLKRLFGLRRITAPTAIQIKNLLDTTTECLNSLNNLQVKTESWDPMIIYIIVQRLDVDTHKAWEDLVYNPDSDKLPTWKQLKNFLEAKFRTLELITPTAVTRENKPNNQRTFHISASPTTTKTCNMCNEEHTLCHCKEFTKLSPKERSEFVREKNLCYNCLSPGHLAVRCRLRVSCKVCHKRHHSLLHQMKSGNQSDNLQTHHSQVIEGMEDVSNELDPPVVAISSNMVTKKSTALLATALIPVKDFNGQITILRALIDQGSQANFISERAAQLLKVKRTAARGTITGVGSTQAEVNQVVQLQLLSRYDDKFQLTVNTYVMPTRITTKLPGMSLANLSNKWSQLEDIFLADPSYAKPGRIDLLLGVEVYAQILKNNLIRCPTGTLCAQETSFGWILFGEIHNYTSDDTIMVMHHQVEFDDLLHKLWEIENDDRNKLTKDEEICQRLYETTVKRNEEGRYIVKLPLRNEPPRSTEGNTKETAMKRLHQLEKRLERHSNLRTEYNKAINEYITLNYMEEVPESEKTNPSVYLPHHAVLKESSETTKTRVVFNASSPDSNHVTLNDDLLVGPQLQEDLRSLIMRWRLKRFGFIADVQKMYLQVLVTKEDADYQRILWRDDPKLPIQDYRLLRLTFGTASAPYLAVRTLHQVAEDEGKEYPEAADTIKRDFFMDDLMSAQDTESKAIETAEQVSAILKKGGFCLKKWASNSAKFSEEFCPNNTNSSVRVNMNAYGTVRTLGLSWNLDKDTLQYITTLPATPKQVTKRCILAEMQHIFDPLGWMTPAVLPAKLILQKLWLNGVTWDETLEPEIKEEWLHIRKDLENLHKIQVSRWLKSSENTLPDATIHGFCDASTKAYGAVAYLRVLREDGMYDVGLIAARSRVAPIKPVSLPRLELCGAVLLSKLLKQISEATRIPLTQIFAWTDSTIVLSWLRGDPGRWKTFVRNRVVTILDNVGHKWFHVKSHDNPADVASRGMPLADLENFALWWQGPEWLKQDKIEMHEVVETPLDLEEKESVNVNLNVKEEEKNETTLLTQFEEFETLNELIKTITYCKRFLKLKKDFDAPGPSPITTEELNEALEDCVRIVQTEEFRKEIDDLKNSKQISNNSNIKNLNPFLDDKNILRVGGRLRHAEISHNSKYPMIMRNNNALAVLVVSDAHKRTLHGGVQLTMAYVRSKFWITRLKSLVSTTIKKCFVCARQRAIAKGQKMGDLPKARVTPARPFFNSGVDFAGPLKILISRGRGHKCTKGYICIFICMATKAIHLELVGDLSTDSFIGAFKRFVARRGRCGHLWSDRGTNFVGASKELQAMWTNTKLEMPTDLINLLAEDGTQWHFIPPYSPNFGGLWEAGVKSVKYHLNRILTATLTFEEMATTLCQIEACLNSRPLCPIDSSDKDDLNVLTPGHFLIGEAPIVIPEPNLQDVTWNRLSRWQHTQKLLQDFWHKWKTEYLSRLQQRPKWLNSKQEFQIGDVVLIKEDTLPPGKWALGRITEKHPGADDLCRVYSLRSHGKIIKRSVNRLCELPIN</sequence>
<dbReference type="Pfam" id="PF03564">
    <property type="entry name" value="DUF1759"/>
    <property type="match status" value="1"/>
</dbReference>
<dbReference type="PROSITE" id="PS50994">
    <property type="entry name" value="INTEGRASE"/>
    <property type="match status" value="1"/>
</dbReference>
<dbReference type="CDD" id="cd01644">
    <property type="entry name" value="RT_pepA17"/>
    <property type="match status" value="1"/>
</dbReference>
<dbReference type="GO" id="GO:0008270">
    <property type="term" value="F:zinc ion binding"/>
    <property type="evidence" value="ECO:0007669"/>
    <property type="project" value="UniProtKB-KW"/>
</dbReference>
<feature type="domain" description="Integrase catalytic" evidence="4">
    <location>
        <begin position="1424"/>
        <end position="1617"/>
    </location>
</feature>
<dbReference type="Proteomes" id="UP001549921">
    <property type="component" value="Unassembled WGS sequence"/>
</dbReference>
<dbReference type="InterPro" id="IPR008042">
    <property type="entry name" value="Retrotrans_Pao"/>
</dbReference>
<dbReference type="GO" id="GO:0071897">
    <property type="term" value="P:DNA biosynthetic process"/>
    <property type="evidence" value="ECO:0007669"/>
    <property type="project" value="UniProtKB-ARBA"/>
</dbReference>
<dbReference type="PROSITE" id="PS50158">
    <property type="entry name" value="ZF_CCHC"/>
    <property type="match status" value="1"/>
</dbReference>
<evidence type="ECO:0000313" key="6">
    <source>
        <dbReference type="Proteomes" id="UP001549921"/>
    </source>
</evidence>